<comment type="caution">
    <text evidence="1">The sequence shown here is derived from an EMBL/GenBank/DDBJ whole genome shotgun (WGS) entry which is preliminary data.</text>
</comment>
<evidence type="ECO:0000313" key="1">
    <source>
        <dbReference type="EMBL" id="KAK5624548.1"/>
    </source>
</evidence>
<dbReference type="PANTHER" id="PTHR13774">
    <property type="entry name" value="PHENAZINE BIOSYNTHESIS PROTEIN"/>
    <property type="match status" value="1"/>
</dbReference>
<dbReference type="NCBIfam" id="TIGR00654">
    <property type="entry name" value="PhzF_family"/>
    <property type="match status" value="1"/>
</dbReference>
<evidence type="ECO:0008006" key="3">
    <source>
        <dbReference type="Google" id="ProtNLM"/>
    </source>
</evidence>
<dbReference type="GO" id="GO:0005737">
    <property type="term" value="C:cytoplasm"/>
    <property type="evidence" value="ECO:0007669"/>
    <property type="project" value="TreeGrafter"/>
</dbReference>
<protein>
    <recommendedName>
        <fullName evidence="3">Phenazine biosynthesis protein</fullName>
    </recommendedName>
</protein>
<dbReference type="SUPFAM" id="SSF54506">
    <property type="entry name" value="Diaminopimelate epimerase-like"/>
    <property type="match status" value="1"/>
</dbReference>
<dbReference type="Proteomes" id="UP001305414">
    <property type="component" value="Unassembled WGS sequence"/>
</dbReference>
<reference evidence="1 2" key="1">
    <citation type="submission" date="2023-10" db="EMBL/GenBank/DDBJ databases">
        <title>Draft genome sequence of Xylaria bambusicola isolate GMP-LS, the root and basal stem rot pathogen of sugarcane in Indonesia.</title>
        <authorList>
            <person name="Selvaraj P."/>
            <person name="Muralishankar V."/>
            <person name="Muruganantham S."/>
            <person name="Sp S."/>
            <person name="Haryani S."/>
            <person name="Lau K.J.X."/>
            <person name="Naqvi N.I."/>
        </authorList>
    </citation>
    <scope>NUCLEOTIDE SEQUENCE [LARGE SCALE GENOMIC DNA]</scope>
    <source>
        <strain evidence="1">GMP-LS</strain>
    </source>
</reference>
<dbReference type="PANTHER" id="PTHR13774:SF32">
    <property type="entry name" value="ANTISENSE-ENHANCING SEQUENCE 1"/>
    <property type="match status" value="1"/>
</dbReference>
<dbReference type="Gene3D" id="3.10.310.10">
    <property type="entry name" value="Diaminopimelate Epimerase, Chain A, domain 1"/>
    <property type="match status" value="2"/>
</dbReference>
<gene>
    <name evidence="1" type="ORF">RRF57_000264</name>
</gene>
<dbReference type="AlphaFoldDB" id="A0AAN7Z2C8"/>
<name>A0AAN7Z2C8_9PEZI</name>
<dbReference type="EMBL" id="JAWHQM010000001">
    <property type="protein sequence ID" value="KAK5624548.1"/>
    <property type="molecule type" value="Genomic_DNA"/>
</dbReference>
<evidence type="ECO:0000313" key="2">
    <source>
        <dbReference type="Proteomes" id="UP001305414"/>
    </source>
</evidence>
<sequence>MNVSKLYYQFNRGIRFNLQSSLTVFIFAVMDLPFTTLDVFTSTQLEGNPLAVVQVPASLRERLTQPLKQKIAREFNLSETVFLHDDTRNSGEDAREIDIFTIEQEIVFAGHPTIGTAVLVQRQLGTGVRSLVTKAGPIGIEPSPLGIRAEIPHNVHLHAKTLRDLQSSAELGPTVTAGLHPNPAIRAAELEAPVFSIVNGMTFVLVRLASLELLREVKPLRLDFESLAPVLLDEGWRDSFCSRYYYVDVGGEGKEGKGLRCLRTRMVELGFEDPATGSAASALCAYLTLREEKKETNFRVTQGIEMGRKSVISVETTTEEGKGEGSEVRIGNVYLGGTAVVVMQGTLKVSA</sequence>
<keyword evidence="2" id="KW-1185">Reference proteome</keyword>
<dbReference type="InterPro" id="IPR003719">
    <property type="entry name" value="Phenazine_PhzF-like"/>
</dbReference>
<proteinExistence type="predicted"/>
<dbReference type="Pfam" id="PF02567">
    <property type="entry name" value="PhzC-PhzF"/>
    <property type="match status" value="1"/>
</dbReference>
<organism evidence="1 2">
    <name type="scientific">Xylaria bambusicola</name>
    <dbReference type="NCBI Taxonomy" id="326684"/>
    <lineage>
        <taxon>Eukaryota</taxon>
        <taxon>Fungi</taxon>
        <taxon>Dikarya</taxon>
        <taxon>Ascomycota</taxon>
        <taxon>Pezizomycotina</taxon>
        <taxon>Sordariomycetes</taxon>
        <taxon>Xylariomycetidae</taxon>
        <taxon>Xylariales</taxon>
        <taxon>Xylariaceae</taxon>
        <taxon>Xylaria</taxon>
    </lineage>
</organism>
<dbReference type="GO" id="GO:0016853">
    <property type="term" value="F:isomerase activity"/>
    <property type="evidence" value="ECO:0007669"/>
    <property type="project" value="TreeGrafter"/>
</dbReference>
<accession>A0AAN7Z2C8</accession>